<comment type="caution">
    <text evidence="2">The sequence shown here is derived from an EMBL/GenBank/DDBJ whole genome shotgun (WGS) entry which is preliminary data.</text>
</comment>
<sequence>MLCAERNYNWLTTPLNPQDSFIPRYESPRSAEASDQEQGWQPREGWSTKSVLGITATCTNPTTTPPYPIRTMWGRPALTLPWDASMLYWEP</sequence>
<evidence type="ECO:0000313" key="2">
    <source>
        <dbReference type="EMBL" id="CAF4838683.1"/>
    </source>
</evidence>
<feature type="region of interest" description="Disordered" evidence="1">
    <location>
        <begin position="18"/>
        <end position="45"/>
    </location>
</feature>
<reference evidence="2" key="1">
    <citation type="submission" date="2021-02" db="EMBL/GenBank/DDBJ databases">
        <authorList>
            <person name="Steward A R."/>
        </authorList>
    </citation>
    <scope>NUCLEOTIDE SEQUENCE</scope>
</reference>
<name>A0A821RF61_9NEOP</name>
<protein>
    <submittedName>
        <fullName evidence="2">Uncharacterized protein</fullName>
    </submittedName>
</protein>
<evidence type="ECO:0000256" key="1">
    <source>
        <dbReference type="SAM" id="MobiDB-lite"/>
    </source>
</evidence>
<organism evidence="2 3">
    <name type="scientific">Pieris macdunnoughi</name>
    <dbReference type="NCBI Taxonomy" id="345717"/>
    <lineage>
        <taxon>Eukaryota</taxon>
        <taxon>Metazoa</taxon>
        <taxon>Ecdysozoa</taxon>
        <taxon>Arthropoda</taxon>
        <taxon>Hexapoda</taxon>
        <taxon>Insecta</taxon>
        <taxon>Pterygota</taxon>
        <taxon>Neoptera</taxon>
        <taxon>Endopterygota</taxon>
        <taxon>Lepidoptera</taxon>
        <taxon>Glossata</taxon>
        <taxon>Ditrysia</taxon>
        <taxon>Papilionoidea</taxon>
        <taxon>Pieridae</taxon>
        <taxon>Pierinae</taxon>
        <taxon>Pieris</taxon>
    </lineage>
</organism>
<evidence type="ECO:0000313" key="3">
    <source>
        <dbReference type="Proteomes" id="UP000663880"/>
    </source>
</evidence>
<proteinExistence type="predicted"/>
<accession>A0A821RF61</accession>
<gene>
    <name evidence="2" type="ORF">PMACD_LOCUS5942</name>
</gene>
<dbReference type="AlphaFoldDB" id="A0A821RF61"/>
<dbReference type="EMBL" id="CAJOBZ010000012">
    <property type="protein sequence ID" value="CAF4838683.1"/>
    <property type="molecule type" value="Genomic_DNA"/>
</dbReference>
<dbReference type="Proteomes" id="UP000663880">
    <property type="component" value="Unassembled WGS sequence"/>
</dbReference>
<keyword evidence="3" id="KW-1185">Reference proteome</keyword>